<evidence type="ECO:0000313" key="3">
    <source>
        <dbReference type="EMBL" id="KAF7146959.1"/>
    </source>
</evidence>
<comment type="caution">
    <text evidence="3">The sequence shown here is derived from an EMBL/GenBank/DDBJ whole genome shotgun (WGS) entry which is preliminary data.</text>
</comment>
<reference evidence="3" key="1">
    <citation type="submission" date="2019-11" db="EMBL/GenBank/DDBJ databases">
        <authorList>
            <person name="Liu Y."/>
            <person name="Hou J."/>
            <person name="Li T.-Q."/>
            <person name="Guan C.-H."/>
            <person name="Wu X."/>
            <person name="Wu H.-Z."/>
            <person name="Ling F."/>
            <person name="Zhang R."/>
            <person name="Shi X.-G."/>
            <person name="Ren J.-P."/>
            <person name="Chen E.-F."/>
            <person name="Sun J.-M."/>
        </authorList>
    </citation>
    <scope>NUCLEOTIDE SEQUENCE</scope>
    <source>
        <strain evidence="3">Adult_tree_wgs_1</strain>
        <tissue evidence="3">Leaves</tissue>
    </source>
</reference>
<dbReference type="Proteomes" id="UP000626092">
    <property type="component" value="Unassembled WGS sequence"/>
</dbReference>
<dbReference type="GO" id="GO:0016618">
    <property type="term" value="F:hydroxypyruvate reductase [NAD(P)H] activity"/>
    <property type="evidence" value="ECO:0007669"/>
    <property type="project" value="TreeGrafter"/>
</dbReference>
<dbReference type="InterPro" id="IPR050223">
    <property type="entry name" value="D-isomer_2-hydroxyacid_DH"/>
</dbReference>
<dbReference type="GO" id="GO:0051287">
    <property type="term" value="F:NAD binding"/>
    <property type="evidence" value="ECO:0007669"/>
    <property type="project" value="InterPro"/>
</dbReference>
<accession>A0A834H4L5</accession>
<dbReference type="SUPFAM" id="SSF52283">
    <property type="entry name" value="Formate/glycerate dehydrogenase catalytic domain-like"/>
    <property type="match status" value="1"/>
</dbReference>
<protein>
    <recommendedName>
        <fullName evidence="2">D-isomer specific 2-hydroxyacid dehydrogenase catalytic domain-containing protein</fullName>
    </recommendedName>
</protein>
<dbReference type="PANTHER" id="PTHR10996">
    <property type="entry name" value="2-HYDROXYACID DEHYDROGENASE-RELATED"/>
    <property type="match status" value="1"/>
</dbReference>
<sequence length="146" mass="16349">MRHGAILLELLESYCCSCCAVKIQAVKSFTSSSGGRQRGVWGRLRVDRQPSLEIVASYSVGLDKIDLSKCEERRIRVTNSPDVLTDDVAGVAIGLALATLRKICWCDRSVRSGLWRDGDFQLGSWFLLKGPHKGEEHGGRRHKHRR</sequence>
<dbReference type="PANTHER" id="PTHR10996:SF235">
    <property type="entry name" value="GLYOXYLATE_HYDROXYPYRUVATE REDUCTASE A HPR2-LIKE"/>
    <property type="match status" value="1"/>
</dbReference>
<dbReference type="GO" id="GO:0005829">
    <property type="term" value="C:cytosol"/>
    <property type="evidence" value="ECO:0007669"/>
    <property type="project" value="TreeGrafter"/>
</dbReference>
<dbReference type="EMBL" id="WJXA01000003">
    <property type="protein sequence ID" value="KAF7146959.1"/>
    <property type="molecule type" value="Genomic_DNA"/>
</dbReference>
<dbReference type="Gene3D" id="3.40.50.720">
    <property type="entry name" value="NAD(P)-binding Rossmann-like Domain"/>
    <property type="match status" value="2"/>
</dbReference>
<dbReference type="OrthoDB" id="298012at2759"/>
<evidence type="ECO:0000313" key="4">
    <source>
        <dbReference type="Proteomes" id="UP000626092"/>
    </source>
</evidence>
<evidence type="ECO:0000259" key="2">
    <source>
        <dbReference type="Pfam" id="PF00389"/>
    </source>
</evidence>
<dbReference type="InterPro" id="IPR006139">
    <property type="entry name" value="D-isomer_2_OHA_DH_cat_dom"/>
</dbReference>
<keyword evidence="1" id="KW-0560">Oxidoreductase</keyword>
<organism evidence="3 4">
    <name type="scientific">Rhododendron simsii</name>
    <name type="common">Sims's rhododendron</name>
    <dbReference type="NCBI Taxonomy" id="118357"/>
    <lineage>
        <taxon>Eukaryota</taxon>
        <taxon>Viridiplantae</taxon>
        <taxon>Streptophyta</taxon>
        <taxon>Embryophyta</taxon>
        <taxon>Tracheophyta</taxon>
        <taxon>Spermatophyta</taxon>
        <taxon>Magnoliopsida</taxon>
        <taxon>eudicotyledons</taxon>
        <taxon>Gunneridae</taxon>
        <taxon>Pentapetalae</taxon>
        <taxon>asterids</taxon>
        <taxon>Ericales</taxon>
        <taxon>Ericaceae</taxon>
        <taxon>Ericoideae</taxon>
        <taxon>Rhodoreae</taxon>
        <taxon>Rhododendron</taxon>
    </lineage>
</organism>
<gene>
    <name evidence="3" type="ORF">RHSIM_Rhsim03G0253800</name>
</gene>
<dbReference type="GO" id="GO:0030267">
    <property type="term" value="F:glyoxylate reductase (NADPH) activity"/>
    <property type="evidence" value="ECO:0007669"/>
    <property type="project" value="TreeGrafter"/>
</dbReference>
<keyword evidence="4" id="KW-1185">Reference proteome</keyword>
<proteinExistence type="predicted"/>
<name>A0A834H4L5_RHOSS</name>
<feature type="domain" description="D-isomer specific 2-hydroxyacid dehydrogenase catalytic" evidence="2">
    <location>
        <begin position="48"/>
        <end position="91"/>
    </location>
</feature>
<evidence type="ECO:0000256" key="1">
    <source>
        <dbReference type="ARBA" id="ARBA00023002"/>
    </source>
</evidence>
<dbReference type="Pfam" id="PF00389">
    <property type="entry name" value="2-Hacid_dh"/>
    <property type="match status" value="1"/>
</dbReference>
<dbReference type="AlphaFoldDB" id="A0A834H4L5"/>